<keyword evidence="2" id="KW-0175">Coiled coil</keyword>
<keyword evidence="1" id="KW-0863">Zinc-finger</keyword>
<evidence type="ECO:0000259" key="3">
    <source>
        <dbReference type="PROSITE" id="PS50158"/>
    </source>
</evidence>
<dbReference type="InterPro" id="IPR001878">
    <property type="entry name" value="Znf_CCHC"/>
</dbReference>
<dbReference type="SUPFAM" id="SSF57756">
    <property type="entry name" value="Retrovirus zinc finger-like domains"/>
    <property type="match status" value="1"/>
</dbReference>
<evidence type="ECO:0000313" key="4">
    <source>
        <dbReference type="EMBL" id="GAV83862.1"/>
    </source>
</evidence>
<accession>A0A1Q3CUK0</accession>
<dbReference type="GO" id="GO:0008270">
    <property type="term" value="F:zinc ion binding"/>
    <property type="evidence" value="ECO:0007669"/>
    <property type="project" value="UniProtKB-KW"/>
</dbReference>
<feature type="coiled-coil region" evidence="2">
    <location>
        <begin position="124"/>
        <end position="151"/>
    </location>
</feature>
<organism evidence="4 5">
    <name type="scientific">Cephalotus follicularis</name>
    <name type="common">Albany pitcher plant</name>
    <dbReference type="NCBI Taxonomy" id="3775"/>
    <lineage>
        <taxon>Eukaryota</taxon>
        <taxon>Viridiplantae</taxon>
        <taxon>Streptophyta</taxon>
        <taxon>Embryophyta</taxon>
        <taxon>Tracheophyta</taxon>
        <taxon>Spermatophyta</taxon>
        <taxon>Magnoliopsida</taxon>
        <taxon>eudicotyledons</taxon>
        <taxon>Gunneridae</taxon>
        <taxon>Pentapetalae</taxon>
        <taxon>rosids</taxon>
        <taxon>fabids</taxon>
        <taxon>Oxalidales</taxon>
        <taxon>Cephalotaceae</taxon>
        <taxon>Cephalotus</taxon>
    </lineage>
</organism>
<comment type="caution">
    <text evidence="4">The sequence shown here is derived from an EMBL/GenBank/DDBJ whole genome shotgun (WGS) entry which is preliminary data.</text>
</comment>
<keyword evidence="5" id="KW-1185">Reference proteome</keyword>
<proteinExistence type="predicted"/>
<keyword evidence="1" id="KW-0862">Zinc</keyword>
<dbReference type="InParanoid" id="A0A1Q3CUK0"/>
<evidence type="ECO:0000256" key="2">
    <source>
        <dbReference type="SAM" id="Coils"/>
    </source>
</evidence>
<dbReference type="Pfam" id="PF00098">
    <property type="entry name" value="zf-CCHC"/>
    <property type="match status" value="1"/>
</dbReference>
<dbReference type="AlphaFoldDB" id="A0A1Q3CUK0"/>
<dbReference type="InterPro" id="IPR036875">
    <property type="entry name" value="Znf_CCHC_sf"/>
</dbReference>
<dbReference type="Proteomes" id="UP000187406">
    <property type="component" value="Unassembled WGS sequence"/>
</dbReference>
<name>A0A1Q3CUK0_CEPFO</name>
<sequence length="239" mass="27863">MSNTKKGETRKHEDIICYECNKSGHFKSDCPRLKNKAQIKKKKAMLATWEDNDESSSDGWTQEEVAQLALMAIEEEEDNVEVSSYELIVTMKIYSSIISFLNKKVKCLTIENKQLLTKTTFTLINEDKKKIGILEKEKESLKIEVDSVKKTFSNFSNSSDKLEKLLGMQRCVLDKAGLGYDEMNNVKHYQNFFERKKNIEKDKLEKEVNKKKMPMFILITGKEMDIFQHLVFTRNFFVV</sequence>
<protein>
    <submittedName>
        <fullName evidence="4">Zf-CCHC domain-containing protein</fullName>
    </submittedName>
</protein>
<feature type="domain" description="CCHC-type" evidence="3">
    <location>
        <begin position="17"/>
        <end position="32"/>
    </location>
</feature>
<dbReference type="GO" id="GO:0003676">
    <property type="term" value="F:nucleic acid binding"/>
    <property type="evidence" value="ECO:0007669"/>
    <property type="project" value="InterPro"/>
</dbReference>
<reference evidence="5" key="1">
    <citation type="submission" date="2016-04" db="EMBL/GenBank/DDBJ databases">
        <title>Cephalotus genome sequencing.</title>
        <authorList>
            <person name="Fukushima K."/>
            <person name="Hasebe M."/>
            <person name="Fang X."/>
        </authorList>
    </citation>
    <scope>NUCLEOTIDE SEQUENCE [LARGE SCALE GENOMIC DNA]</scope>
    <source>
        <strain evidence="5">cv. St1</strain>
    </source>
</reference>
<evidence type="ECO:0000256" key="1">
    <source>
        <dbReference type="PROSITE-ProRule" id="PRU00047"/>
    </source>
</evidence>
<dbReference type="OrthoDB" id="1829321at2759"/>
<gene>
    <name evidence="4" type="ORF">CFOL_v3_27307</name>
</gene>
<dbReference type="Gene3D" id="4.10.60.10">
    <property type="entry name" value="Zinc finger, CCHC-type"/>
    <property type="match status" value="1"/>
</dbReference>
<keyword evidence="1" id="KW-0479">Metal-binding</keyword>
<dbReference type="SMART" id="SM00343">
    <property type="entry name" value="ZnF_C2HC"/>
    <property type="match status" value="1"/>
</dbReference>
<dbReference type="EMBL" id="BDDD01003034">
    <property type="protein sequence ID" value="GAV83862.1"/>
    <property type="molecule type" value="Genomic_DNA"/>
</dbReference>
<evidence type="ECO:0000313" key="5">
    <source>
        <dbReference type="Proteomes" id="UP000187406"/>
    </source>
</evidence>
<dbReference type="PROSITE" id="PS50158">
    <property type="entry name" value="ZF_CCHC"/>
    <property type="match status" value="1"/>
</dbReference>